<gene>
    <name evidence="3" type="ORF">GM676_21020</name>
</gene>
<dbReference type="AlphaFoldDB" id="A0A6L6PM75"/>
<dbReference type="Proteomes" id="UP000475582">
    <property type="component" value="Unassembled WGS sequence"/>
</dbReference>
<dbReference type="GO" id="GO:0016788">
    <property type="term" value="F:hydrolase activity, acting on ester bonds"/>
    <property type="evidence" value="ECO:0007669"/>
    <property type="project" value="UniProtKB-ARBA"/>
</dbReference>
<evidence type="ECO:0000313" key="4">
    <source>
        <dbReference type="Proteomes" id="UP000475582"/>
    </source>
</evidence>
<dbReference type="InterPro" id="IPR013830">
    <property type="entry name" value="SGNH_hydro"/>
</dbReference>
<organism evidence="3 4">
    <name type="scientific">Duganella radicis</name>
    <dbReference type="NCBI Taxonomy" id="551988"/>
    <lineage>
        <taxon>Bacteria</taxon>
        <taxon>Pseudomonadati</taxon>
        <taxon>Pseudomonadota</taxon>
        <taxon>Betaproteobacteria</taxon>
        <taxon>Burkholderiales</taxon>
        <taxon>Oxalobacteraceae</taxon>
        <taxon>Telluria group</taxon>
        <taxon>Duganella</taxon>
    </lineage>
</organism>
<dbReference type="SUPFAM" id="SSF52266">
    <property type="entry name" value="SGNH hydrolase"/>
    <property type="match status" value="1"/>
</dbReference>
<dbReference type="PANTHER" id="PTHR43784:SF2">
    <property type="entry name" value="GDSL-LIKE LIPASE_ACYLHYDROLASE, PUTATIVE (AFU_ORTHOLOGUE AFUA_2G00820)-RELATED"/>
    <property type="match status" value="1"/>
</dbReference>
<keyword evidence="3" id="KW-0378">Hydrolase</keyword>
<keyword evidence="4" id="KW-1185">Reference proteome</keyword>
<proteinExistence type="predicted"/>
<dbReference type="Gene3D" id="3.40.50.1110">
    <property type="entry name" value="SGNH hydrolase"/>
    <property type="match status" value="1"/>
</dbReference>
<accession>A0A6L6PM75</accession>
<keyword evidence="1" id="KW-0732">Signal</keyword>
<comment type="caution">
    <text evidence="3">The sequence shown here is derived from an EMBL/GenBank/DDBJ whole genome shotgun (WGS) entry which is preliminary data.</text>
</comment>
<dbReference type="CDD" id="cd01830">
    <property type="entry name" value="XynE_like"/>
    <property type="match status" value="1"/>
</dbReference>
<dbReference type="InterPro" id="IPR053140">
    <property type="entry name" value="GDSL_Rv0518-like"/>
</dbReference>
<protein>
    <submittedName>
        <fullName evidence="3">SGNH/GDSL hydrolase family protein</fullName>
    </submittedName>
</protein>
<dbReference type="Pfam" id="PF13472">
    <property type="entry name" value="Lipase_GDSL_2"/>
    <property type="match status" value="1"/>
</dbReference>
<evidence type="ECO:0000313" key="3">
    <source>
        <dbReference type="EMBL" id="MTV40052.1"/>
    </source>
</evidence>
<evidence type="ECO:0000259" key="2">
    <source>
        <dbReference type="Pfam" id="PF13472"/>
    </source>
</evidence>
<dbReference type="OrthoDB" id="1828825at2"/>
<name>A0A6L6PM75_9BURK</name>
<evidence type="ECO:0000256" key="1">
    <source>
        <dbReference type="SAM" id="SignalP"/>
    </source>
</evidence>
<feature type="signal peptide" evidence="1">
    <location>
        <begin position="1"/>
        <end position="19"/>
    </location>
</feature>
<dbReference type="EMBL" id="WNKY01000028">
    <property type="protein sequence ID" value="MTV40052.1"/>
    <property type="molecule type" value="Genomic_DNA"/>
</dbReference>
<feature type="chain" id="PRO_5026940742" evidence="1">
    <location>
        <begin position="20"/>
        <end position="394"/>
    </location>
</feature>
<dbReference type="RefSeq" id="WP_155465891.1">
    <property type="nucleotide sequence ID" value="NZ_WNKY01000028.1"/>
</dbReference>
<feature type="domain" description="SGNH hydrolase-type esterase" evidence="2">
    <location>
        <begin position="189"/>
        <end position="384"/>
    </location>
</feature>
<dbReference type="PANTHER" id="PTHR43784">
    <property type="entry name" value="GDSL-LIKE LIPASE/ACYLHYDROLASE, PUTATIVE (AFU_ORTHOLOGUE AFUA_2G00820)-RELATED"/>
    <property type="match status" value="1"/>
</dbReference>
<dbReference type="InterPro" id="IPR036514">
    <property type="entry name" value="SGNH_hydro_sf"/>
</dbReference>
<sequence>MKRWAAMLLFVLTPACGMAAPAWVTTWMAVPDTVGPAMPALSLRQALRTSVGGDNVRVRLSNELGTTPLVVGAARLARSAGGAAIEPGSDHALAFAGQPQVTIAPGESVLSDPLAMPVAALQELAISLYLPQGSARATLHGEGLQLAYLARGGDLTAAAVMPAAETDDSRYFVASVEVLATSSPRTVVVLGDSIADGVGSSTGAQARWPDLLAARLAPSSVAVLNAGVAGNRLLRDGAKPFVGPSMLARLQRDVLDRQGVRWLLLHGGVNDIAASDMLAVPEQQASAQDIIAGMQTLLQRAHAAGIRVCAATLPPHGGVGKPFIHSAEGEAKRQAVNAWIRTAGQFDAVADVDMQLRDPAQPDRLLPAYDSGDHLHPNDRGYRAMAEATPALPL</sequence>
<reference evidence="3 4" key="1">
    <citation type="submission" date="2019-11" db="EMBL/GenBank/DDBJ databases">
        <title>Type strains purchased from KCTC, JCM and DSMZ.</title>
        <authorList>
            <person name="Lu H."/>
        </authorList>
    </citation>
    <scope>NUCLEOTIDE SEQUENCE [LARGE SCALE GENOMIC DNA]</scope>
    <source>
        <strain evidence="3 4">KCTC 22382</strain>
    </source>
</reference>